<evidence type="ECO:0000313" key="1">
    <source>
        <dbReference type="EMBL" id="SPD94896.1"/>
    </source>
</evidence>
<sequence>MSFFNIFKKKKTTEKNIEAVSEPITWQNTTNASEFFEGYNIAITDLDSNGEVAAAETLRADKTQLQLDFIERFEKEIDSKTAGIQDIDTRTKVVIDAISSIRKYNSEMPITVRTRLAQAKKNLIGE</sequence>
<dbReference type="GeneID" id="99673206"/>
<keyword evidence="4" id="KW-1185">Reference proteome</keyword>
<proteinExistence type="predicted"/>
<reference evidence="1 4" key="2">
    <citation type="submission" date="2018-02" db="EMBL/GenBank/DDBJ databases">
        <authorList>
            <person name="Rodrigo-Torres L."/>
            <person name="Arahal R. D."/>
            <person name="Lucena T."/>
        </authorList>
    </citation>
    <scope>NUCLEOTIDE SEQUENCE [LARGE SCALE GENOMIC DNA]</scope>
    <source>
        <strain evidence="1 4">CECT 8486</strain>
    </source>
</reference>
<evidence type="ECO:0000313" key="3">
    <source>
        <dbReference type="Proteomes" id="UP000237923"/>
    </source>
</evidence>
<dbReference type="EMBL" id="OKQU01000005">
    <property type="protein sequence ID" value="SPE09759.1"/>
    <property type="molecule type" value="Genomic_DNA"/>
</dbReference>
<dbReference type="KEGG" id="lsu:A6B45_00310"/>
<dbReference type="EMBL" id="OKQR01000006">
    <property type="protein sequence ID" value="SPD94896.1"/>
    <property type="molecule type" value="Genomic_DNA"/>
</dbReference>
<protein>
    <submittedName>
        <fullName evidence="2">Uncharacterized protein</fullName>
    </submittedName>
</protein>
<name>A0A2N9KH23_9LACO</name>
<evidence type="ECO:0000313" key="4">
    <source>
        <dbReference type="Proteomes" id="UP000239237"/>
    </source>
</evidence>
<evidence type="ECO:0000313" key="2">
    <source>
        <dbReference type="EMBL" id="SPE09759.1"/>
    </source>
</evidence>
<dbReference type="RefSeq" id="WP_072612860.1">
    <property type="nucleotide sequence ID" value="NZ_AP017935.1"/>
</dbReference>
<gene>
    <name evidence="1" type="ORF">LES8486_01954</name>
    <name evidence="2" type="ORF">LES9216_01954</name>
</gene>
<dbReference type="Proteomes" id="UP000237923">
    <property type="component" value="Unassembled WGS sequence"/>
</dbReference>
<reference evidence="2 3" key="1">
    <citation type="submission" date="2018-02" db="EMBL/GenBank/DDBJ databases">
        <authorList>
            <person name="Cohen D.B."/>
            <person name="Kent A.D."/>
        </authorList>
    </citation>
    <scope>NUCLEOTIDE SEQUENCE [LARGE SCALE GENOMIC DNA]</scope>
    <source>
        <strain evidence="2 3">CECT 9216</strain>
    </source>
</reference>
<organism evidence="2 3">
    <name type="scientific">Leuconostoc suionicum</name>
    <dbReference type="NCBI Taxonomy" id="1511761"/>
    <lineage>
        <taxon>Bacteria</taxon>
        <taxon>Bacillati</taxon>
        <taxon>Bacillota</taxon>
        <taxon>Bacilli</taxon>
        <taxon>Lactobacillales</taxon>
        <taxon>Lactobacillaceae</taxon>
        <taxon>Leuconostoc</taxon>
    </lineage>
</organism>
<dbReference type="Proteomes" id="UP000239237">
    <property type="component" value="Unassembled WGS sequence"/>
</dbReference>
<dbReference type="AlphaFoldDB" id="A0A2N9KH23"/>
<accession>A0A2N9KH23</accession>